<comment type="caution">
    <text evidence="1">The sequence shown here is derived from an EMBL/GenBank/DDBJ whole genome shotgun (WGS) entry which is preliminary data.</text>
</comment>
<sequence>MTQLFSVGPAKPAALTRYRLREQILTRLDPVIRGTVNLVQGGNIVDEALIGGQDDYVGYWVLPHERHLEAGRPRRVIGYNGQTLILASPFDPDPEIGTEYLVSAIAPTEVDRAIETAIADLADVSRIPVRISGLVVDTDKRITLPDGLSHIYGVIKEDDKQTEILPKSWRMLPERRMQLENVIEGDTVTVLGFRPHTPLLWEDSTLDIAPDAVVARAEEILHASRAGGAAVDPDERLRRQIAARQVYEDARKRTAGRIPPNATPIIP</sequence>
<proteinExistence type="predicted"/>
<dbReference type="EMBL" id="CAGS01000543">
    <property type="protein sequence ID" value="CCF85832.1"/>
    <property type="molecule type" value="Genomic_DNA"/>
</dbReference>
<dbReference type="Proteomes" id="UP000004221">
    <property type="component" value="Unassembled WGS sequence"/>
</dbReference>
<dbReference type="AlphaFoldDB" id="I4EMB9"/>
<protein>
    <submittedName>
        <fullName evidence="1">Uncharacterized protein</fullName>
    </submittedName>
</protein>
<reference evidence="1 2" key="1">
    <citation type="journal article" date="2012" name="ISME J.">
        <title>Nitrification expanded: discovery, physiology and genomics of a nitrite-oxidizing bacterium from the phylum Chloroflexi.</title>
        <authorList>
            <person name="Sorokin D.Y."/>
            <person name="Lucker S."/>
            <person name="Vejmelkova D."/>
            <person name="Kostrikina N.A."/>
            <person name="Kleerebezem R."/>
            <person name="Rijpstra W.I."/>
            <person name="Damste J.S."/>
            <person name="Le Paslier D."/>
            <person name="Muyzer G."/>
            <person name="Wagner M."/>
            <person name="van Loosdrecht M.C."/>
            <person name="Daims H."/>
        </authorList>
    </citation>
    <scope>NUCLEOTIDE SEQUENCE [LARGE SCALE GENOMIC DNA]</scope>
    <source>
        <strain evidence="2">none</strain>
    </source>
</reference>
<gene>
    <name evidence="1" type="ORF">NITHO_5880001</name>
</gene>
<evidence type="ECO:0000313" key="2">
    <source>
        <dbReference type="Proteomes" id="UP000004221"/>
    </source>
</evidence>
<organism evidence="1 2">
    <name type="scientific">Nitrolancea hollandica Lb</name>
    <dbReference type="NCBI Taxonomy" id="1129897"/>
    <lineage>
        <taxon>Bacteria</taxon>
        <taxon>Pseudomonadati</taxon>
        <taxon>Thermomicrobiota</taxon>
        <taxon>Thermomicrobia</taxon>
        <taxon>Sphaerobacterales</taxon>
        <taxon>Sphaerobacterineae</taxon>
        <taxon>Sphaerobacteraceae</taxon>
        <taxon>Nitrolancea</taxon>
    </lineage>
</organism>
<keyword evidence="2" id="KW-1185">Reference proteome</keyword>
<name>I4EMB9_9BACT</name>
<accession>I4EMB9</accession>
<evidence type="ECO:0000313" key="1">
    <source>
        <dbReference type="EMBL" id="CCF85832.1"/>
    </source>
</evidence>